<dbReference type="PANTHER" id="PTHR43691:SF11">
    <property type="entry name" value="FI09636P-RELATED"/>
    <property type="match status" value="1"/>
</dbReference>
<name>A0A1E5KVE9_9ENTE</name>
<evidence type="ECO:0000256" key="3">
    <source>
        <dbReference type="ARBA" id="ARBA00048447"/>
    </source>
</evidence>
<organism evidence="5 6">
    <name type="scientific">Enterococcus rivorum</name>
    <dbReference type="NCBI Taxonomy" id="762845"/>
    <lineage>
        <taxon>Bacteria</taxon>
        <taxon>Bacillati</taxon>
        <taxon>Bacillota</taxon>
        <taxon>Bacilli</taxon>
        <taxon>Lactobacillales</taxon>
        <taxon>Enterococcaceae</taxon>
        <taxon>Enterococcus</taxon>
    </lineage>
</organism>
<dbReference type="InterPro" id="IPR035994">
    <property type="entry name" value="Nucleoside_phosphorylase_sf"/>
</dbReference>
<reference evidence="5 6" key="1">
    <citation type="submission" date="2016-09" db="EMBL/GenBank/DDBJ databases">
        <authorList>
            <person name="Capua I."/>
            <person name="De Benedictis P."/>
            <person name="Joannis T."/>
            <person name="Lombin L.H."/>
            <person name="Cattoli G."/>
        </authorList>
    </citation>
    <scope>NUCLEOTIDE SEQUENCE [LARGE SCALE GENOMIC DNA]</scope>
    <source>
        <strain evidence="5 6">LMG 25899</strain>
    </source>
</reference>
<dbReference type="Gene3D" id="3.40.50.1580">
    <property type="entry name" value="Nucleoside phosphorylase domain"/>
    <property type="match status" value="1"/>
</dbReference>
<dbReference type="CDD" id="cd17767">
    <property type="entry name" value="UP_EcUdp-like"/>
    <property type="match status" value="1"/>
</dbReference>
<evidence type="ECO:0000259" key="4">
    <source>
        <dbReference type="Pfam" id="PF01048"/>
    </source>
</evidence>
<dbReference type="OrthoDB" id="9772602at2"/>
<keyword evidence="6" id="KW-1185">Reference proteome</keyword>
<dbReference type="STRING" id="762845.BCR26_15520"/>
<evidence type="ECO:0000256" key="2">
    <source>
        <dbReference type="ARBA" id="ARBA00021980"/>
    </source>
</evidence>
<dbReference type="Proteomes" id="UP000095256">
    <property type="component" value="Unassembled WGS sequence"/>
</dbReference>
<protein>
    <recommendedName>
        <fullName evidence="2">Uridine phosphorylase</fullName>
        <ecNumber evidence="1">2.4.2.3</ecNumber>
    </recommendedName>
</protein>
<comment type="caution">
    <text evidence="5">The sequence shown here is derived from an EMBL/GenBank/DDBJ whole genome shotgun (WGS) entry which is preliminary data.</text>
</comment>
<comment type="catalytic activity">
    <reaction evidence="3">
        <text>uridine + phosphate = alpha-D-ribose 1-phosphate + uracil</text>
        <dbReference type="Rhea" id="RHEA:24388"/>
        <dbReference type="ChEBI" id="CHEBI:16704"/>
        <dbReference type="ChEBI" id="CHEBI:17568"/>
        <dbReference type="ChEBI" id="CHEBI:43474"/>
        <dbReference type="ChEBI" id="CHEBI:57720"/>
        <dbReference type="EC" id="2.4.2.3"/>
    </reaction>
</comment>
<evidence type="ECO:0000313" key="5">
    <source>
        <dbReference type="EMBL" id="OEH81778.1"/>
    </source>
</evidence>
<dbReference type="AlphaFoldDB" id="A0A1E5KVE9"/>
<dbReference type="GO" id="GO:0005829">
    <property type="term" value="C:cytosol"/>
    <property type="evidence" value="ECO:0007669"/>
    <property type="project" value="TreeGrafter"/>
</dbReference>
<feature type="domain" description="Nucleoside phosphorylase" evidence="4">
    <location>
        <begin position="17"/>
        <end position="234"/>
    </location>
</feature>
<evidence type="ECO:0000256" key="1">
    <source>
        <dbReference type="ARBA" id="ARBA00011888"/>
    </source>
</evidence>
<sequence>MILPNTKIKVGTISEKVIVCGDPGRAKYIGDLLEESQELSFFREYRVINGYYDGKFISIVSHGVGCPGAAVCFEELIKAGAKEIIRVGTAGSYTKSLPPGSLIIADSAVREEGLTHQLVPSGMPAIGDLSLVLKVEKEARKEAVNYRRGTIVTLDAFYPGVIDFPHLTYKKAGALGAEMELASLYVIARMRGIAAAGIFALDGYAYSDMTDYDPHVDQVTLAVEKEIQIALRTLANEES</sequence>
<gene>
    <name evidence="5" type="ORF">BCR26_15520</name>
</gene>
<dbReference type="PANTHER" id="PTHR43691">
    <property type="entry name" value="URIDINE PHOSPHORYLASE"/>
    <property type="match status" value="1"/>
</dbReference>
<dbReference type="SUPFAM" id="SSF53167">
    <property type="entry name" value="Purine and uridine phosphorylases"/>
    <property type="match status" value="1"/>
</dbReference>
<evidence type="ECO:0000313" key="6">
    <source>
        <dbReference type="Proteomes" id="UP000095256"/>
    </source>
</evidence>
<proteinExistence type="predicted"/>
<dbReference type="GO" id="GO:0006218">
    <property type="term" value="P:uridine catabolic process"/>
    <property type="evidence" value="ECO:0007669"/>
    <property type="project" value="TreeGrafter"/>
</dbReference>
<dbReference type="Pfam" id="PF01048">
    <property type="entry name" value="PNP_UDP_1"/>
    <property type="match status" value="1"/>
</dbReference>
<dbReference type="GO" id="GO:0004850">
    <property type="term" value="F:uridine phosphorylase activity"/>
    <property type="evidence" value="ECO:0007669"/>
    <property type="project" value="UniProtKB-EC"/>
</dbReference>
<dbReference type="EC" id="2.4.2.3" evidence="1"/>
<dbReference type="InterPro" id="IPR000845">
    <property type="entry name" value="Nucleoside_phosphorylase_d"/>
</dbReference>
<dbReference type="EMBL" id="MIEK01000035">
    <property type="protein sequence ID" value="OEH81778.1"/>
    <property type="molecule type" value="Genomic_DNA"/>
</dbReference>
<accession>A0A1E5KVE9</accession>